<dbReference type="Proteomes" id="UP001165960">
    <property type="component" value="Unassembled WGS sequence"/>
</dbReference>
<proteinExistence type="predicted"/>
<keyword evidence="1" id="KW-0067">ATP-binding</keyword>
<name>A0ACC2UD29_9FUNG</name>
<protein>
    <submittedName>
        <fullName evidence="1">ATP-binding protein</fullName>
    </submittedName>
</protein>
<accession>A0ACC2UD29</accession>
<comment type="caution">
    <text evidence="1">The sequence shown here is derived from an EMBL/GenBank/DDBJ whole genome shotgun (WGS) entry which is preliminary data.</text>
</comment>
<organism evidence="1 2">
    <name type="scientific">Entomophthora muscae</name>
    <dbReference type="NCBI Taxonomy" id="34485"/>
    <lineage>
        <taxon>Eukaryota</taxon>
        <taxon>Fungi</taxon>
        <taxon>Fungi incertae sedis</taxon>
        <taxon>Zoopagomycota</taxon>
        <taxon>Entomophthoromycotina</taxon>
        <taxon>Entomophthoromycetes</taxon>
        <taxon>Entomophthorales</taxon>
        <taxon>Entomophthoraceae</taxon>
        <taxon>Entomophthora</taxon>
    </lineage>
</organism>
<evidence type="ECO:0000313" key="2">
    <source>
        <dbReference type="Proteomes" id="UP001165960"/>
    </source>
</evidence>
<keyword evidence="1" id="KW-0547">Nucleotide-binding</keyword>
<sequence>MLLFKIHSLSPLFSRSMRCSSTQFGLGSHSALTQRLAGTKTFPPTPSKSKATNKTPKANATSKRKKLPTDFFSTKVPVSATSNGSKDKPPSASPDISAASHHHIYTSKLDNPAFSSYGGGFEHIDVGGEGETEDWAWNSVLHNPRLIVKHLDEYVIGQERAKRILAVAVFNHYNRVRANLKTVIPKSILSEEPLVDTRIKDTSTSTARVPLPVTAPSPFQYHQLKRSWINPSTNADPAEKIAIDPIKGESTEAEAMSGETIYDKSNVLLLGPTGSGKTLLARTLANVLKVPFSMSDATPFTQAGYVGEDVELVIQRLLQNCDFDVKKAEQGIVFIDEIDKIARRPDSMSISKDVSGEGVQQALLRMLEGTNITITDKTGGHGPGSRKGSSSMSGASLTGSPKGDTYTVNTSNILFILSGAFIGLDKIVMDRVSKSSIGFDAPLRSSGPNSSNHTNYLETVEPEDLTKYGLIPEFIGRLPVLASVATLDEQALIRVLTEPRNSLIKQYEGLFRFNKVELRFTSSSLHAIAQIAITKQTGARGLRRIMENILLDPMFEVPGTSVKYVLISKDCVQGNGKPSYFSRNQESELIQAIKDEDVSYSMPEALRTQEQVANC</sequence>
<reference evidence="1" key="1">
    <citation type="submission" date="2022-04" db="EMBL/GenBank/DDBJ databases">
        <title>Genome of the entomopathogenic fungus Entomophthora muscae.</title>
        <authorList>
            <person name="Elya C."/>
            <person name="Lovett B.R."/>
            <person name="Lee E."/>
            <person name="Macias A.M."/>
            <person name="Hajek A.E."/>
            <person name="De Bivort B.L."/>
            <person name="Kasson M.T."/>
            <person name="De Fine Licht H.H."/>
            <person name="Stajich J.E."/>
        </authorList>
    </citation>
    <scope>NUCLEOTIDE SEQUENCE</scope>
    <source>
        <strain evidence="1">Berkeley</strain>
    </source>
</reference>
<dbReference type="EMBL" id="QTSX02000822">
    <property type="protein sequence ID" value="KAJ9084636.1"/>
    <property type="molecule type" value="Genomic_DNA"/>
</dbReference>
<evidence type="ECO:0000313" key="1">
    <source>
        <dbReference type="EMBL" id="KAJ9084636.1"/>
    </source>
</evidence>
<keyword evidence="2" id="KW-1185">Reference proteome</keyword>
<gene>
    <name evidence="1" type="primary">MCX1_4</name>
    <name evidence="1" type="ORF">DSO57_1022373</name>
</gene>